<evidence type="ECO:0000256" key="7">
    <source>
        <dbReference type="SAM" id="MobiDB-lite"/>
    </source>
</evidence>
<dbReference type="Gene3D" id="2.70.98.10">
    <property type="match status" value="1"/>
</dbReference>
<dbReference type="EC" id="5.1.3.15" evidence="3"/>
<dbReference type="InterPro" id="IPR025532">
    <property type="entry name" value="G6P_1-epimerase"/>
</dbReference>
<dbReference type="Pfam" id="PF01263">
    <property type="entry name" value="Aldose_epim"/>
    <property type="match status" value="1"/>
</dbReference>
<dbReference type="InterPro" id="IPR014718">
    <property type="entry name" value="GH-type_carb-bd"/>
</dbReference>
<protein>
    <recommendedName>
        <fullName evidence="3">glucose-6-phosphate 1-epimerase</fullName>
        <ecNumber evidence="3">5.1.3.15</ecNumber>
    </recommendedName>
</protein>
<dbReference type="GO" id="GO:0005975">
    <property type="term" value="P:carbohydrate metabolic process"/>
    <property type="evidence" value="ECO:0007669"/>
    <property type="project" value="InterPro"/>
</dbReference>
<sequence>MYSPSLHLSVREPFYKQHDYLTTNTTITLPVPPANEATMSGSVDRPNKPSAISPSTTGPQPSVHSDKGKVIATLPTGDSVEVLLYGATVTSWKSNGKERLWLSTAAKLDGSKPVRGGIPVVFPNFGPPPKDHATSSLPQHGFARNTQWDYLGKSSSESGRLAKGGDDSVKLDFGLSSSNLSEEARKAWPHKFGLVYSVTLAKDGLQTMLQVQNKGDSAFEFQMLLHSYFHTPDISKTEVKGLGSTTYIDKMLDASEQQQTDPSVRITGEVDRVYKSIKQDTTSVVVDGQSLLDVQRDNLSDSVVWNPWIEKSKGMGDFEPKDGYKQMIAVEVGTVDGWQKLEAGETFEGGQILKAH</sequence>
<dbReference type="OrthoDB" id="1659429at2759"/>
<dbReference type="RefSeq" id="XP_047755715.1">
    <property type="nucleotide sequence ID" value="XM_047899235.1"/>
</dbReference>
<dbReference type="AlphaFoldDB" id="A0A9Q8L5Z2"/>
<dbReference type="PANTHER" id="PTHR11122:SF13">
    <property type="entry name" value="GLUCOSE-6-PHOSPHATE 1-EPIMERASE"/>
    <property type="match status" value="1"/>
</dbReference>
<gene>
    <name evidence="8" type="ORF">CLAFUR5_00087</name>
</gene>
<keyword evidence="9" id="KW-1185">Reference proteome</keyword>
<feature type="active site" evidence="5">
    <location>
        <position position="331"/>
    </location>
</feature>
<dbReference type="KEGG" id="ffu:CLAFUR5_00087"/>
<dbReference type="GO" id="GO:0047938">
    <property type="term" value="F:glucose-6-phosphate 1-epimerase activity"/>
    <property type="evidence" value="ECO:0007669"/>
    <property type="project" value="UniProtKB-EC"/>
</dbReference>
<comment type="similarity">
    <text evidence="2">Belongs to the glucose-6-phosphate 1-epimerase family.</text>
</comment>
<feature type="active site" evidence="5">
    <location>
        <position position="226"/>
    </location>
</feature>
<dbReference type="GO" id="GO:0030246">
    <property type="term" value="F:carbohydrate binding"/>
    <property type="evidence" value="ECO:0007669"/>
    <property type="project" value="InterPro"/>
</dbReference>
<feature type="compositionally biased region" description="Polar residues" evidence="7">
    <location>
        <begin position="50"/>
        <end position="63"/>
    </location>
</feature>
<dbReference type="EMBL" id="CP090163">
    <property type="protein sequence ID" value="UJO11349.1"/>
    <property type="molecule type" value="Genomic_DNA"/>
</dbReference>
<dbReference type="GeneID" id="71979965"/>
<evidence type="ECO:0000256" key="5">
    <source>
        <dbReference type="PIRSR" id="PIRSR016020-1"/>
    </source>
</evidence>
<evidence type="ECO:0000313" key="9">
    <source>
        <dbReference type="Proteomes" id="UP000756132"/>
    </source>
</evidence>
<keyword evidence="4" id="KW-0413">Isomerase</keyword>
<dbReference type="InterPro" id="IPR008183">
    <property type="entry name" value="Aldose_1/G6P_1-epimerase"/>
</dbReference>
<feature type="region of interest" description="Disordered" evidence="7">
    <location>
        <begin position="30"/>
        <end position="67"/>
    </location>
</feature>
<evidence type="ECO:0000256" key="3">
    <source>
        <dbReference type="ARBA" id="ARBA00012083"/>
    </source>
</evidence>
<feature type="binding site" evidence="6">
    <location>
        <position position="115"/>
    </location>
    <ligand>
        <name>substrate</name>
    </ligand>
</feature>
<reference evidence="8" key="1">
    <citation type="submission" date="2021-12" db="EMBL/GenBank/DDBJ databases">
        <authorList>
            <person name="Zaccaron A."/>
            <person name="Stergiopoulos I."/>
        </authorList>
    </citation>
    <scope>NUCLEOTIDE SEQUENCE</scope>
    <source>
        <strain evidence="8">Race5_Kim</strain>
    </source>
</reference>
<accession>A0A9Q8L5Z2</accession>
<evidence type="ECO:0000313" key="8">
    <source>
        <dbReference type="EMBL" id="UJO11349.1"/>
    </source>
</evidence>
<dbReference type="Proteomes" id="UP000756132">
    <property type="component" value="Chromosome 1"/>
</dbReference>
<reference evidence="8" key="2">
    <citation type="journal article" date="2022" name="Microb. Genom.">
        <title>A chromosome-scale genome assembly of the tomato pathogen Cladosporium fulvum reveals a compartmentalized genome architecture and the presence of a dispensable chromosome.</title>
        <authorList>
            <person name="Zaccaron A.Z."/>
            <person name="Chen L.H."/>
            <person name="Samaras A."/>
            <person name="Stergiopoulos I."/>
        </authorList>
    </citation>
    <scope>NUCLEOTIDE SEQUENCE</scope>
    <source>
        <strain evidence="8">Race5_Kim</strain>
    </source>
</reference>
<evidence type="ECO:0000256" key="4">
    <source>
        <dbReference type="ARBA" id="ARBA00023235"/>
    </source>
</evidence>
<dbReference type="PIRSF" id="PIRSF016020">
    <property type="entry name" value="PHexose_mutarotase"/>
    <property type="match status" value="1"/>
</dbReference>
<feature type="binding site" evidence="6">
    <location>
        <position position="139"/>
    </location>
    <ligand>
        <name>substrate</name>
    </ligand>
</feature>
<evidence type="ECO:0000256" key="1">
    <source>
        <dbReference type="ARBA" id="ARBA00001096"/>
    </source>
</evidence>
<dbReference type="PANTHER" id="PTHR11122">
    <property type="entry name" value="APOSPORY-ASSOCIATED PROTEIN C-RELATED"/>
    <property type="match status" value="1"/>
</dbReference>
<evidence type="ECO:0000256" key="2">
    <source>
        <dbReference type="ARBA" id="ARBA00005866"/>
    </source>
</evidence>
<dbReference type="GO" id="GO:0005737">
    <property type="term" value="C:cytoplasm"/>
    <property type="evidence" value="ECO:0007669"/>
    <property type="project" value="TreeGrafter"/>
</dbReference>
<comment type="catalytic activity">
    <reaction evidence="1">
        <text>alpha-D-glucose 6-phosphate = beta-D-glucose 6-phosphate</text>
        <dbReference type="Rhea" id="RHEA:16249"/>
        <dbReference type="ChEBI" id="CHEBI:58225"/>
        <dbReference type="ChEBI" id="CHEBI:58247"/>
        <dbReference type="EC" id="5.1.3.15"/>
    </reaction>
</comment>
<evidence type="ECO:0000256" key="6">
    <source>
        <dbReference type="PIRSR" id="PIRSR016020-2"/>
    </source>
</evidence>
<organism evidence="8 9">
    <name type="scientific">Passalora fulva</name>
    <name type="common">Tomato leaf mold</name>
    <name type="synonym">Cladosporium fulvum</name>
    <dbReference type="NCBI Taxonomy" id="5499"/>
    <lineage>
        <taxon>Eukaryota</taxon>
        <taxon>Fungi</taxon>
        <taxon>Dikarya</taxon>
        <taxon>Ascomycota</taxon>
        <taxon>Pezizomycotina</taxon>
        <taxon>Dothideomycetes</taxon>
        <taxon>Dothideomycetidae</taxon>
        <taxon>Mycosphaerellales</taxon>
        <taxon>Mycosphaerellaceae</taxon>
        <taxon>Fulvia</taxon>
    </lineage>
</organism>
<name>A0A9Q8L5Z2_PASFU</name>
<proteinExistence type="inferred from homology"/>
<dbReference type="SUPFAM" id="SSF74650">
    <property type="entry name" value="Galactose mutarotase-like"/>
    <property type="match status" value="1"/>
</dbReference>
<dbReference type="InterPro" id="IPR011013">
    <property type="entry name" value="Gal_mutarotase_sf_dom"/>
</dbReference>
<feature type="binding site" evidence="6">
    <location>
        <position position="144"/>
    </location>
    <ligand>
        <name>substrate</name>
    </ligand>
</feature>
<dbReference type="CDD" id="cd09020">
    <property type="entry name" value="D-hex-6-P-epi_like"/>
    <property type="match status" value="1"/>
</dbReference>